<dbReference type="Gene3D" id="1.10.10.60">
    <property type="entry name" value="Homeodomain-like"/>
    <property type="match status" value="1"/>
</dbReference>
<feature type="region of interest" description="Disordered" evidence="3">
    <location>
        <begin position="184"/>
        <end position="212"/>
    </location>
</feature>
<keyword evidence="7" id="KW-1185">Reference proteome</keyword>
<keyword evidence="2" id="KW-0539">Nucleus</keyword>
<dbReference type="Proteomes" id="UP000187406">
    <property type="component" value="Unassembled WGS sequence"/>
</dbReference>
<dbReference type="GO" id="GO:0005634">
    <property type="term" value="C:nucleus"/>
    <property type="evidence" value="ECO:0007669"/>
    <property type="project" value="UniProtKB-SubCell"/>
</dbReference>
<dbReference type="AlphaFoldDB" id="A0A1Q3BFS2"/>
<feature type="compositionally biased region" description="Basic and acidic residues" evidence="3">
    <location>
        <begin position="466"/>
        <end position="483"/>
    </location>
</feature>
<evidence type="ECO:0000259" key="5">
    <source>
        <dbReference type="PROSITE" id="PS51294"/>
    </source>
</evidence>
<dbReference type="InParanoid" id="A0A1Q3BFS2"/>
<comment type="caution">
    <text evidence="6">The sequence shown here is derived from an EMBL/GenBank/DDBJ whole genome shotgun (WGS) entry which is preliminary data.</text>
</comment>
<organism evidence="6 7">
    <name type="scientific">Cephalotus follicularis</name>
    <name type="common">Albany pitcher plant</name>
    <dbReference type="NCBI Taxonomy" id="3775"/>
    <lineage>
        <taxon>Eukaryota</taxon>
        <taxon>Viridiplantae</taxon>
        <taxon>Streptophyta</taxon>
        <taxon>Embryophyta</taxon>
        <taxon>Tracheophyta</taxon>
        <taxon>Spermatophyta</taxon>
        <taxon>Magnoliopsida</taxon>
        <taxon>eudicotyledons</taxon>
        <taxon>Gunneridae</taxon>
        <taxon>Pentapetalae</taxon>
        <taxon>rosids</taxon>
        <taxon>fabids</taxon>
        <taxon>Oxalidales</taxon>
        <taxon>Cephalotaceae</taxon>
        <taxon>Cephalotus</taxon>
    </lineage>
</organism>
<sequence length="586" mass="62997">MIEKAKKQKKCSIREEDISTLLQRYSANTVLALLQEVGAENPGERFDWEALVKKTSTGISNAREYQMLWRHLAYRSSLIDNLEDQAQPLDDDSDIEYDLEAFPVVSSEAAAEAAACVKVLIASGLPSDSSLPNSSTVEAPLTINIPNRRLFGAPSENSQSCRLIQGVNITIPVSVQKQHLPTVTSSELLENGSASSSIPARRKRKPWSEEEDQELMAAVKKCGEGNWAQILRGDFNGERTAQQLAQRFNLLRKRANLKTEGSGSRLSEVQEAARHAMSLALDLPIKNRMETCTNSPVGQTVNTIVSNSVIPTTSAEASLAGSSSFQVQNQTKKDSVLRKSSSVGQLGSIGKSQVTLKKASAISNFTSDSMVRATAFAAGARIASPTDAVLLLKAAQSKNAVHIKSSLTCGLATYPPVASRSGSVKAALPTVQHPTSTTARSFGHPTAVTSSRTVELPPTQEVTTTEENKVSELGDEPKERVQEDGTCIPGNNPHEEVKKDKAPAKDLDVKNQVVVATNPNSSLIMEKIEDDQTEAKAPAQGLDVKNQVAVAKNPNSSSIMEKIKGDQAEVSARKETKAAVEEKCGN</sequence>
<dbReference type="GO" id="GO:0003677">
    <property type="term" value="F:DNA binding"/>
    <property type="evidence" value="ECO:0007669"/>
    <property type="project" value="UniProtKB-KW"/>
</dbReference>
<feature type="domain" description="Myb-like" evidence="4">
    <location>
        <begin position="199"/>
        <end position="252"/>
    </location>
</feature>
<name>A0A1Q3BFS2_CEPFO</name>
<dbReference type="InterPro" id="IPR017930">
    <property type="entry name" value="Myb_dom"/>
</dbReference>
<dbReference type="SMART" id="SM00717">
    <property type="entry name" value="SANT"/>
    <property type="match status" value="1"/>
</dbReference>
<protein>
    <submittedName>
        <fullName evidence="6">Myb_DNA-binding domain-containing protein</fullName>
    </submittedName>
</protein>
<dbReference type="InterPro" id="IPR001005">
    <property type="entry name" value="SANT/Myb"/>
</dbReference>
<dbReference type="PROSITE" id="PS51294">
    <property type="entry name" value="HTH_MYB"/>
    <property type="match status" value="1"/>
</dbReference>
<feature type="domain" description="HTH myb-type" evidence="5">
    <location>
        <begin position="201"/>
        <end position="256"/>
    </location>
</feature>
<dbReference type="PANTHER" id="PTHR47206:SF1">
    <property type="entry name" value="HOMEODOMAIN-LIKE SUPERFAMILY PROTEIN"/>
    <property type="match status" value="1"/>
</dbReference>
<evidence type="ECO:0000313" key="7">
    <source>
        <dbReference type="Proteomes" id="UP000187406"/>
    </source>
</evidence>
<feature type="region of interest" description="Disordered" evidence="3">
    <location>
        <begin position="553"/>
        <end position="586"/>
    </location>
</feature>
<evidence type="ECO:0000256" key="3">
    <source>
        <dbReference type="SAM" id="MobiDB-lite"/>
    </source>
</evidence>
<dbReference type="PANTHER" id="PTHR47206">
    <property type="entry name" value="HOMEODOMAIN-LIKE SUPERFAMILY PROTEIN"/>
    <property type="match status" value="1"/>
</dbReference>
<evidence type="ECO:0000259" key="4">
    <source>
        <dbReference type="PROSITE" id="PS50090"/>
    </source>
</evidence>
<evidence type="ECO:0000256" key="2">
    <source>
        <dbReference type="ARBA" id="ARBA00023242"/>
    </source>
</evidence>
<feature type="compositionally biased region" description="Polar residues" evidence="3">
    <location>
        <begin position="184"/>
        <end position="198"/>
    </location>
</feature>
<dbReference type="Pfam" id="PF00249">
    <property type="entry name" value="Myb_DNA-binding"/>
    <property type="match status" value="1"/>
</dbReference>
<evidence type="ECO:0000313" key="6">
    <source>
        <dbReference type="EMBL" id="GAV66841.1"/>
    </source>
</evidence>
<feature type="compositionally biased region" description="Basic and acidic residues" evidence="3">
    <location>
        <begin position="561"/>
        <end position="586"/>
    </location>
</feature>
<feature type="region of interest" description="Disordered" evidence="3">
    <location>
        <begin position="428"/>
        <end position="502"/>
    </location>
</feature>
<dbReference type="EMBL" id="BDDD01000503">
    <property type="protein sequence ID" value="GAV66841.1"/>
    <property type="molecule type" value="Genomic_DNA"/>
</dbReference>
<dbReference type="InterPro" id="IPR009057">
    <property type="entry name" value="Homeodomain-like_sf"/>
</dbReference>
<proteinExistence type="predicted"/>
<comment type="subcellular location">
    <subcellularLocation>
        <location evidence="1">Nucleus</location>
    </subcellularLocation>
</comment>
<dbReference type="SUPFAM" id="SSF46689">
    <property type="entry name" value="Homeodomain-like"/>
    <property type="match status" value="1"/>
</dbReference>
<dbReference type="CDD" id="cd11660">
    <property type="entry name" value="SANT_TRF"/>
    <property type="match status" value="1"/>
</dbReference>
<dbReference type="STRING" id="3775.A0A1Q3BFS2"/>
<reference evidence="7" key="1">
    <citation type="submission" date="2016-04" db="EMBL/GenBank/DDBJ databases">
        <title>Cephalotus genome sequencing.</title>
        <authorList>
            <person name="Fukushima K."/>
            <person name="Hasebe M."/>
            <person name="Fang X."/>
        </authorList>
    </citation>
    <scope>NUCLEOTIDE SEQUENCE [LARGE SCALE GENOMIC DNA]</scope>
    <source>
        <strain evidence="7">cv. St1</strain>
    </source>
</reference>
<accession>A0A1Q3BFS2</accession>
<gene>
    <name evidence="6" type="ORF">CFOL_v3_10351</name>
</gene>
<feature type="compositionally biased region" description="Basic and acidic residues" evidence="3">
    <location>
        <begin position="493"/>
        <end position="502"/>
    </location>
</feature>
<dbReference type="OrthoDB" id="608866at2759"/>
<dbReference type="FunCoup" id="A0A1Q3BFS2">
    <property type="interactions" value="290"/>
</dbReference>
<evidence type="ECO:0000256" key="1">
    <source>
        <dbReference type="ARBA" id="ARBA00004123"/>
    </source>
</evidence>
<dbReference type="PROSITE" id="PS50090">
    <property type="entry name" value="MYB_LIKE"/>
    <property type="match status" value="1"/>
</dbReference>
<keyword evidence="6" id="KW-0238">DNA-binding</keyword>